<evidence type="ECO:0000313" key="1">
    <source>
        <dbReference type="EMBL" id="ERT69247.1"/>
    </source>
</evidence>
<comment type="caution">
    <text evidence="1">The sequence shown here is derived from an EMBL/GenBank/DDBJ whole genome shotgun (WGS) entry which is preliminary data.</text>
</comment>
<sequence>MSELEKKIVLTIYKIGPTFISKLANRILENQNEVRESVRALIKNKVLERVENIMVEYKTKEENVVVKHRNHTYYKLTKFGERKAKELDENMEFELREAFKTYNKALQNKLDNNIKEEIIKAIYCVIDFPYSQELNVKAILNERFETLQKEYGHTITLRGEITEIEKEKLLELPNVVII</sequence>
<protein>
    <submittedName>
        <fullName evidence="1">Uncharacterized protein</fullName>
    </submittedName>
</protein>
<dbReference type="HOGENOM" id="CLU_1508008_0_0_0"/>
<reference evidence="1 2" key="1">
    <citation type="submission" date="2013-08" db="EMBL/GenBank/DDBJ databases">
        <authorList>
            <person name="Weinstock G."/>
            <person name="Sodergren E."/>
            <person name="Wylie T."/>
            <person name="Fulton L."/>
            <person name="Fulton R."/>
            <person name="Fronick C."/>
            <person name="O'Laughlin M."/>
            <person name="Godfrey J."/>
            <person name="Miner T."/>
            <person name="Herter B."/>
            <person name="Appelbaum E."/>
            <person name="Cordes M."/>
            <person name="Lek S."/>
            <person name="Wollam A."/>
            <person name="Pepin K.H."/>
            <person name="Palsikar V.B."/>
            <person name="Mitreva M."/>
            <person name="Wilson R.K."/>
        </authorList>
    </citation>
    <scope>NUCLEOTIDE SEQUENCE [LARGE SCALE GENOMIC DNA]</scope>
    <source>
        <strain evidence="1 2">ATCC BAA-474</strain>
    </source>
</reference>
<organism evidence="1 2">
    <name type="scientific">Cetobacterium somerae ATCC BAA-474</name>
    <dbReference type="NCBI Taxonomy" id="1319815"/>
    <lineage>
        <taxon>Bacteria</taxon>
        <taxon>Fusobacteriati</taxon>
        <taxon>Fusobacteriota</taxon>
        <taxon>Fusobacteriia</taxon>
        <taxon>Fusobacteriales</taxon>
        <taxon>Fusobacteriaceae</taxon>
        <taxon>Cetobacterium</taxon>
    </lineage>
</organism>
<dbReference type="eggNOG" id="COG1349">
    <property type="taxonomic scope" value="Bacteria"/>
</dbReference>
<dbReference type="STRING" id="1319815.HMPREF0202_00850"/>
<dbReference type="RefSeq" id="WP_023050395.1">
    <property type="nucleotide sequence ID" value="NZ_CP173065.2"/>
</dbReference>
<evidence type="ECO:0000313" key="2">
    <source>
        <dbReference type="Proteomes" id="UP000017081"/>
    </source>
</evidence>
<dbReference type="Proteomes" id="UP000017081">
    <property type="component" value="Unassembled WGS sequence"/>
</dbReference>
<gene>
    <name evidence="1" type="ORF">HMPREF0202_00850</name>
</gene>
<dbReference type="AlphaFoldDB" id="U7VC12"/>
<proteinExistence type="predicted"/>
<dbReference type="EMBL" id="AXZF01000030">
    <property type="protein sequence ID" value="ERT69247.1"/>
    <property type="molecule type" value="Genomic_DNA"/>
</dbReference>
<name>U7VC12_9FUSO</name>
<accession>U7VC12</accession>
<keyword evidence="2" id="KW-1185">Reference proteome</keyword>